<organism evidence="1 2">
    <name type="scientific">Racocetra persica</name>
    <dbReference type="NCBI Taxonomy" id="160502"/>
    <lineage>
        <taxon>Eukaryota</taxon>
        <taxon>Fungi</taxon>
        <taxon>Fungi incertae sedis</taxon>
        <taxon>Mucoromycota</taxon>
        <taxon>Glomeromycotina</taxon>
        <taxon>Glomeromycetes</taxon>
        <taxon>Diversisporales</taxon>
        <taxon>Gigasporaceae</taxon>
        <taxon>Racocetra</taxon>
    </lineage>
</organism>
<evidence type="ECO:0000313" key="2">
    <source>
        <dbReference type="Proteomes" id="UP000789920"/>
    </source>
</evidence>
<gene>
    <name evidence="1" type="ORF">RPERSI_LOCUS9457</name>
</gene>
<protein>
    <submittedName>
        <fullName evidence="1">1555_t:CDS:1</fullName>
    </submittedName>
</protein>
<sequence>MLKASTSMSRPLDKRLDKQSDSQELFKAGSTFAPRIQSNNQISTDNESEVRKLSDSEKEEQTKAEKNGLKPKAWKPVAEGETNGDVIKESNGTTIHTSSDSPDNKISDKLDSPTSSSTPNDSSEMSSLSESPSLLHDDPKHKISNITATSITSEDESSSKMDALENNRMCKKRRWDERDQNENEDDGSTSTIYKPEGMILFYFKPCLQLCIKIQKHNKDRIDLSEFIVTDAKEMHSCASHNIFREHDENDKPRVEVQEDLKKIEIDFVQLRDQLYREQIQELDKEIAEIKQGVHPDQISCMDEIDKKRRKRSEITSSRKRYQELHCQRQYEESEYRTHRQFLSDRYALKRHILDDLENRRFKLIREKNNLDDSSRIEYLAPDQSYLKQLQDQRLHILKELKYLQDNHDPLHAVDIDEDFALMGISKETFVQVRDLSPSSTSPQISTMPRPNISDNNNNPFLSQEYLDLSSSGDRFLHLGQSFKKGDAVLVIDSTSGRYTAKFLVATDSEVVIQRPDGSKTRLQMNLLKEGKYQIHLKDSK</sequence>
<feature type="non-terminal residue" evidence="1">
    <location>
        <position position="540"/>
    </location>
</feature>
<accession>A0ACA9P406</accession>
<comment type="caution">
    <text evidence="1">The sequence shown here is derived from an EMBL/GenBank/DDBJ whole genome shotgun (WGS) entry which is preliminary data.</text>
</comment>
<name>A0ACA9P406_9GLOM</name>
<evidence type="ECO:0000313" key="1">
    <source>
        <dbReference type="EMBL" id="CAG8689223.1"/>
    </source>
</evidence>
<proteinExistence type="predicted"/>
<dbReference type="Proteomes" id="UP000789920">
    <property type="component" value="Unassembled WGS sequence"/>
</dbReference>
<dbReference type="EMBL" id="CAJVQC010017911">
    <property type="protein sequence ID" value="CAG8689223.1"/>
    <property type="molecule type" value="Genomic_DNA"/>
</dbReference>
<keyword evidence="2" id="KW-1185">Reference proteome</keyword>
<reference evidence="1" key="1">
    <citation type="submission" date="2021-06" db="EMBL/GenBank/DDBJ databases">
        <authorList>
            <person name="Kallberg Y."/>
            <person name="Tangrot J."/>
            <person name="Rosling A."/>
        </authorList>
    </citation>
    <scope>NUCLEOTIDE SEQUENCE</scope>
    <source>
        <strain evidence="1">MA461A</strain>
    </source>
</reference>